<sequence length="157" mass="17289">MPKNECSIQQTAGGSVLKAARQLHREQLARSQTDERVPVPPAEPKGPQRIHQEHGQSSAELAQAFSADIKKKANLNLVRAANRSSLKGILDKLRMAKQTRDAMLSTNDNSKATEAQSVVSPEKIRAGKSHQDKKRKSLRSIRSLNSTSRSNSTNKIK</sequence>
<gene>
    <name evidence="2" type="ORF">EHAR0213_LOCUS17137</name>
</gene>
<organism evidence="2">
    <name type="scientific">Euplotes harpa</name>
    <dbReference type="NCBI Taxonomy" id="151035"/>
    <lineage>
        <taxon>Eukaryota</taxon>
        <taxon>Sar</taxon>
        <taxon>Alveolata</taxon>
        <taxon>Ciliophora</taxon>
        <taxon>Intramacronucleata</taxon>
        <taxon>Spirotrichea</taxon>
        <taxon>Hypotrichia</taxon>
        <taxon>Euplotida</taxon>
        <taxon>Euplotidae</taxon>
        <taxon>Euplotes</taxon>
    </lineage>
</organism>
<feature type="compositionally biased region" description="Low complexity" evidence="1">
    <location>
        <begin position="140"/>
        <end position="157"/>
    </location>
</feature>
<dbReference type="EMBL" id="HBII01040953">
    <property type="protein sequence ID" value="CAE0358215.1"/>
    <property type="molecule type" value="Transcribed_RNA"/>
</dbReference>
<protein>
    <submittedName>
        <fullName evidence="2">Uncharacterized protein</fullName>
    </submittedName>
</protein>
<evidence type="ECO:0000256" key="1">
    <source>
        <dbReference type="SAM" id="MobiDB-lite"/>
    </source>
</evidence>
<feature type="compositionally biased region" description="Basic residues" evidence="1">
    <location>
        <begin position="126"/>
        <end position="139"/>
    </location>
</feature>
<evidence type="ECO:0000313" key="2">
    <source>
        <dbReference type="EMBL" id="CAE0358215.1"/>
    </source>
</evidence>
<feature type="region of interest" description="Disordered" evidence="1">
    <location>
        <begin position="100"/>
        <end position="157"/>
    </location>
</feature>
<reference evidence="2" key="1">
    <citation type="submission" date="2021-01" db="EMBL/GenBank/DDBJ databases">
        <authorList>
            <person name="Corre E."/>
            <person name="Pelletier E."/>
            <person name="Niang G."/>
            <person name="Scheremetjew M."/>
            <person name="Finn R."/>
            <person name="Kale V."/>
            <person name="Holt S."/>
            <person name="Cochrane G."/>
            <person name="Meng A."/>
            <person name="Brown T."/>
            <person name="Cohen L."/>
        </authorList>
    </citation>
    <scope>NUCLEOTIDE SEQUENCE</scope>
    <source>
        <strain evidence="2">FSP1.4</strain>
    </source>
</reference>
<feature type="compositionally biased region" description="Polar residues" evidence="1">
    <location>
        <begin position="104"/>
        <end position="119"/>
    </location>
</feature>
<proteinExistence type="predicted"/>
<feature type="compositionally biased region" description="Basic and acidic residues" evidence="1">
    <location>
        <begin position="27"/>
        <end position="37"/>
    </location>
</feature>
<name>A0A7S3JL90_9SPIT</name>
<accession>A0A7S3JL90</accession>
<dbReference type="AlphaFoldDB" id="A0A7S3JL90"/>
<feature type="region of interest" description="Disordered" evidence="1">
    <location>
        <begin position="27"/>
        <end position="64"/>
    </location>
</feature>